<dbReference type="AlphaFoldDB" id="A0AAW0TQE0"/>
<organism evidence="1 2">
    <name type="scientific">Scylla paramamosain</name>
    <name type="common">Mud crab</name>
    <dbReference type="NCBI Taxonomy" id="85552"/>
    <lineage>
        <taxon>Eukaryota</taxon>
        <taxon>Metazoa</taxon>
        <taxon>Ecdysozoa</taxon>
        <taxon>Arthropoda</taxon>
        <taxon>Crustacea</taxon>
        <taxon>Multicrustacea</taxon>
        <taxon>Malacostraca</taxon>
        <taxon>Eumalacostraca</taxon>
        <taxon>Eucarida</taxon>
        <taxon>Decapoda</taxon>
        <taxon>Pleocyemata</taxon>
        <taxon>Brachyura</taxon>
        <taxon>Eubrachyura</taxon>
        <taxon>Portunoidea</taxon>
        <taxon>Portunidae</taxon>
        <taxon>Portuninae</taxon>
        <taxon>Scylla</taxon>
    </lineage>
</organism>
<protein>
    <submittedName>
        <fullName evidence="1">Uncharacterized protein</fullName>
    </submittedName>
</protein>
<accession>A0AAW0TQE0</accession>
<reference evidence="1 2" key="1">
    <citation type="submission" date="2023-03" db="EMBL/GenBank/DDBJ databases">
        <title>High-quality genome of Scylla paramamosain provides insights in environmental adaptation.</title>
        <authorList>
            <person name="Zhang L."/>
        </authorList>
    </citation>
    <scope>NUCLEOTIDE SEQUENCE [LARGE SCALE GENOMIC DNA]</scope>
    <source>
        <strain evidence="1">LZ_2023a</strain>
        <tissue evidence="1">Muscle</tissue>
    </source>
</reference>
<gene>
    <name evidence="1" type="ORF">O3P69_008991</name>
</gene>
<proteinExistence type="predicted"/>
<keyword evidence="2" id="KW-1185">Reference proteome</keyword>
<evidence type="ECO:0000313" key="1">
    <source>
        <dbReference type="EMBL" id="KAK8389686.1"/>
    </source>
</evidence>
<sequence>MGVFACHGAETQWWARLASEVLATTEAQGCRYSGGCGKVSPQRSSRICVQFLDFWRPCGLSLRSSPPIHTSPAAVYSSCAPPHAGWEALRSLAGTFNEVMEK</sequence>
<name>A0AAW0TQE0_SCYPA</name>
<dbReference type="EMBL" id="JARAKH010000027">
    <property type="protein sequence ID" value="KAK8389686.1"/>
    <property type="molecule type" value="Genomic_DNA"/>
</dbReference>
<dbReference type="Proteomes" id="UP001487740">
    <property type="component" value="Unassembled WGS sequence"/>
</dbReference>
<comment type="caution">
    <text evidence="1">The sequence shown here is derived from an EMBL/GenBank/DDBJ whole genome shotgun (WGS) entry which is preliminary data.</text>
</comment>
<evidence type="ECO:0000313" key="2">
    <source>
        <dbReference type="Proteomes" id="UP001487740"/>
    </source>
</evidence>